<protein>
    <submittedName>
        <fullName evidence="1">Uncharacterized protein</fullName>
    </submittedName>
</protein>
<comment type="caution">
    <text evidence="1">The sequence shown here is derived from an EMBL/GenBank/DDBJ whole genome shotgun (WGS) entry which is preliminary data.</text>
</comment>
<name>A0A0F9TP36_9ZZZZ</name>
<dbReference type="EMBL" id="LAZR01000220">
    <property type="protein sequence ID" value="KKN81089.1"/>
    <property type="molecule type" value="Genomic_DNA"/>
</dbReference>
<accession>A0A0F9TP36</accession>
<dbReference type="AlphaFoldDB" id="A0A0F9TP36"/>
<proteinExistence type="predicted"/>
<sequence length="64" mass="7317">MSDTKPCPECNGKMIQWPTGVVLCCYPPKTPWIWKCGCGHTEKGGKWVGQTDEQSFQDEWKARQ</sequence>
<gene>
    <name evidence="1" type="ORF">LCGC14_0323080</name>
</gene>
<reference evidence="1" key="1">
    <citation type="journal article" date="2015" name="Nature">
        <title>Complex archaea that bridge the gap between prokaryotes and eukaryotes.</title>
        <authorList>
            <person name="Spang A."/>
            <person name="Saw J.H."/>
            <person name="Jorgensen S.L."/>
            <person name="Zaremba-Niedzwiedzka K."/>
            <person name="Martijn J."/>
            <person name="Lind A.E."/>
            <person name="van Eijk R."/>
            <person name="Schleper C."/>
            <person name="Guy L."/>
            <person name="Ettema T.J."/>
        </authorList>
    </citation>
    <scope>NUCLEOTIDE SEQUENCE</scope>
</reference>
<evidence type="ECO:0000313" key="1">
    <source>
        <dbReference type="EMBL" id="KKN81089.1"/>
    </source>
</evidence>
<organism evidence="1">
    <name type="scientific">marine sediment metagenome</name>
    <dbReference type="NCBI Taxonomy" id="412755"/>
    <lineage>
        <taxon>unclassified sequences</taxon>
        <taxon>metagenomes</taxon>
        <taxon>ecological metagenomes</taxon>
    </lineage>
</organism>